<gene>
    <name evidence="1" type="ORF">EYF80_040748</name>
</gene>
<dbReference type="Proteomes" id="UP000314294">
    <property type="component" value="Unassembled WGS sequence"/>
</dbReference>
<dbReference type="EMBL" id="SRLO01000672">
    <property type="protein sequence ID" value="TNN49040.1"/>
    <property type="molecule type" value="Genomic_DNA"/>
</dbReference>
<evidence type="ECO:0000313" key="1">
    <source>
        <dbReference type="EMBL" id="TNN49040.1"/>
    </source>
</evidence>
<proteinExistence type="predicted"/>
<dbReference type="AlphaFoldDB" id="A0A4Z2G7D6"/>
<accession>A0A4Z2G7D6</accession>
<organism evidence="1 2">
    <name type="scientific">Liparis tanakae</name>
    <name type="common">Tanaka's snailfish</name>
    <dbReference type="NCBI Taxonomy" id="230148"/>
    <lineage>
        <taxon>Eukaryota</taxon>
        <taxon>Metazoa</taxon>
        <taxon>Chordata</taxon>
        <taxon>Craniata</taxon>
        <taxon>Vertebrata</taxon>
        <taxon>Euteleostomi</taxon>
        <taxon>Actinopterygii</taxon>
        <taxon>Neopterygii</taxon>
        <taxon>Teleostei</taxon>
        <taxon>Neoteleostei</taxon>
        <taxon>Acanthomorphata</taxon>
        <taxon>Eupercaria</taxon>
        <taxon>Perciformes</taxon>
        <taxon>Cottioidei</taxon>
        <taxon>Cottales</taxon>
        <taxon>Liparidae</taxon>
        <taxon>Liparis</taxon>
    </lineage>
</organism>
<comment type="caution">
    <text evidence="1">The sequence shown here is derived from an EMBL/GenBank/DDBJ whole genome shotgun (WGS) entry which is preliminary data.</text>
</comment>
<sequence length="123" mass="14318">MLTPRMRMVTTLMVTRLRTGYSIIFWGDMCSPCMLISLSDTQGRMSSRMLAWISSRSSRSRATQNRRLLMSSFFRKVLTYSILSRATRTKYKPGTHTDSNNVKAFRATVSRLFRSALQFWKTK</sequence>
<protein>
    <submittedName>
        <fullName evidence="1">Uncharacterized protein</fullName>
    </submittedName>
</protein>
<reference evidence="1 2" key="1">
    <citation type="submission" date="2019-03" db="EMBL/GenBank/DDBJ databases">
        <title>First draft genome of Liparis tanakae, snailfish: a comprehensive survey of snailfish specific genes.</title>
        <authorList>
            <person name="Kim W."/>
            <person name="Song I."/>
            <person name="Jeong J.-H."/>
            <person name="Kim D."/>
            <person name="Kim S."/>
            <person name="Ryu S."/>
            <person name="Song J.Y."/>
            <person name="Lee S.K."/>
        </authorList>
    </citation>
    <scope>NUCLEOTIDE SEQUENCE [LARGE SCALE GENOMIC DNA]</scope>
    <source>
        <tissue evidence="1">Muscle</tissue>
    </source>
</reference>
<evidence type="ECO:0000313" key="2">
    <source>
        <dbReference type="Proteomes" id="UP000314294"/>
    </source>
</evidence>
<keyword evidence="2" id="KW-1185">Reference proteome</keyword>
<name>A0A4Z2G7D6_9TELE</name>